<feature type="compositionally biased region" description="Polar residues" evidence="1">
    <location>
        <begin position="126"/>
        <end position="148"/>
    </location>
</feature>
<gene>
    <name evidence="2" type="ORF">BJX63DRAFT_403325</name>
</gene>
<dbReference type="InterPro" id="IPR051710">
    <property type="entry name" value="Phosphatase_SH3-domain"/>
</dbReference>
<evidence type="ECO:0000313" key="2">
    <source>
        <dbReference type="EMBL" id="KAL2810019.1"/>
    </source>
</evidence>
<feature type="region of interest" description="Disordered" evidence="1">
    <location>
        <begin position="61"/>
        <end position="85"/>
    </location>
</feature>
<evidence type="ECO:0000313" key="3">
    <source>
        <dbReference type="Proteomes" id="UP001610334"/>
    </source>
</evidence>
<feature type="compositionally biased region" description="Low complexity" evidence="1">
    <location>
        <begin position="463"/>
        <end position="486"/>
    </location>
</feature>
<reference evidence="2 3" key="1">
    <citation type="submission" date="2024-07" db="EMBL/GenBank/DDBJ databases">
        <title>Section-level genome sequencing and comparative genomics of Aspergillus sections Usti and Cavernicolus.</title>
        <authorList>
            <consortium name="Lawrence Berkeley National Laboratory"/>
            <person name="Nybo J.L."/>
            <person name="Vesth T.C."/>
            <person name="Theobald S."/>
            <person name="Frisvad J.C."/>
            <person name="Larsen T.O."/>
            <person name="Kjaerboelling I."/>
            <person name="Rothschild-Mancinelli K."/>
            <person name="Lyhne E.K."/>
            <person name="Kogle M.E."/>
            <person name="Barry K."/>
            <person name="Clum A."/>
            <person name="Na H."/>
            <person name="Ledsgaard L."/>
            <person name="Lin J."/>
            <person name="Lipzen A."/>
            <person name="Kuo A."/>
            <person name="Riley R."/>
            <person name="Mondo S."/>
            <person name="Labutti K."/>
            <person name="Haridas S."/>
            <person name="Pangalinan J."/>
            <person name="Salamov A.A."/>
            <person name="Simmons B.A."/>
            <person name="Magnuson J.K."/>
            <person name="Chen J."/>
            <person name="Drula E."/>
            <person name="Henrissat B."/>
            <person name="Wiebenga A."/>
            <person name="Lubbers R.J."/>
            <person name="Gomes A.C."/>
            <person name="Makela M.R."/>
            <person name="Stajich J."/>
            <person name="Grigoriev I.V."/>
            <person name="Mortensen U.H."/>
            <person name="De Vries R.P."/>
            <person name="Baker S.E."/>
            <person name="Andersen M.R."/>
        </authorList>
    </citation>
    <scope>NUCLEOTIDE SEQUENCE [LARGE SCALE GENOMIC DNA]</scope>
    <source>
        <strain evidence="2 3">CBS 588.65</strain>
    </source>
</reference>
<proteinExistence type="predicted"/>
<evidence type="ECO:0000256" key="1">
    <source>
        <dbReference type="SAM" id="MobiDB-lite"/>
    </source>
</evidence>
<dbReference type="InterPro" id="IPR029033">
    <property type="entry name" value="His_PPase_superfam"/>
</dbReference>
<dbReference type="PANTHER" id="PTHR16469:SF27">
    <property type="entry name" value="UBIQUITIN-ASSOCIATED AND SH3 DOMAIN-CONTAINING BA-RELATED"/>
    <property type="match status" value="1"/>
</dbReference>
<feature type="region of interest" description="Disordered" evidence="1">
    <location>
        <begin position="116"/>
        <end position="148"/>
    </location>
</feature>
<dbReference type="InterPro" id="IPR013078">
    <property type="entry name" value="His_Pase_superF_clade-1"/>
</dbReference>
<feature type="region of interest" description="Disordered" evidence="1">
    <location>
        <begin position="458"/>
        <end position="486"/>
    </location>
</feature>
<comment type="caution">
    <text evidence="2">The sequence shown here is derived from an EMBL/GenBank/DDBJ whole genome shotgun (WGS) entry which is preliminary data.</text>
</comment>
<dbReference type="Gene3D" id="3.40.50.1240">
    <property type="entry name" value="Phosphoglycerate mutase-like"/>
    <property type="match status" value="2"/>
</dbReference>
<feature type="region of interest" description="Disordered" evidence="1">
    <location>
        <begin position="545"/>
        <end position="575"/>
    </location>
</feature>
<dbReference type="PANTHER" id="PTHR16469">
    <property type="entry name" value="UBIQUITIN-ASSOCIATED AND SH3 DOMAIN-CONTAINING BA-RELATED"/>
    <property type="match status" value="1"/>
</dbReference>
<sequence length="610" mass="66377">MGKSPAAIFIARHGARLDAANKDWHLTSATPYDPPLSYGGWLQSRALGARIVNELRSLEDQLDRSPQGTKGVKIHSQSPQDRKSKRKIIIHTSPFLRCVQTAIAISSGISQNYADIDSLRPRRPPSSDQSNGTTAASESASSLDSNPQNSQQCLLRVDACLGEWLNPGYFENIIPPPKSERMVATAKMELLRRDTGIIPAADTQNKPSVGHFPGGWGNLVSIPGEEDRGSDSESASGIVRRASQRNRAGSYDSLRRADTPLGRKMLKLNTELPSIPDMAYIPPVPSYAIASSSPIPDGYVTHARDACVLVDYQWDSMREPQNWGNGGEYGEEWSTMHGRFRNGLERMIQWYRNDNAPVAPSHRRTRSQLQFLEQDEGDDSSSDVILIIVTHGAGCNALIGALMGGPAFVDVNTASLTLALRKDCVKEPVKDAEKSKPSEVLSNASGFEDYRLVEVASTDHLRPGTSPTTSVRSPSISSLPSPSIPSYRQRFPSRASFSSGPVILGPSLKSGLQSWNMPRASSGLWNSISGDEEAVEDLVPDFGTPLSTSSSMQSNDMADSTLASKVGGSTWSAQLPQRTLSQRGLWGSAPLNKERQISSNRRWTVAERPL</sequence>
<keyword evidence="3" id="KW-1185">Reference proteome</keyword>
<dbReference type="Proteomes" id="UP001610334">
    <property type="component" value="Unassembled WGS sequence"/>
</dbReference>
<dbReference type="SMART" id="SM00855">
    <property type="entry name" value="PGAM"/>
    <property type="match status" value="1"/>
</dbReference>
<accession>A0ABR4H3K2</accession>
<organism evidence="2 3">
    <name type="scientific">Aspergillus granulosus</name>
    <dbReference type="NCBI Taxonomy" id="176169"/>
    <lineage>
        <taxon>Eukaryota</taxon>
        <taxon>Fungi</taxon>
        <taxon>Dikarya</taxon>
        <taxon>Ascomycota</taxon>
        <taxon>Pezizomycotina</taxon>
        <taxon>Eurotiomycetes</taxon>
        <taxon>Eurotiomycetidae</taxon>
        <taxon>Eurotiales</taxon>
        <taxon>Aspergillaceae</taxon>
        <taxon>Aspergillus</taxon>
        <taxon>Aspergillus subgen. Nidulantes</taxon>
    </lineage>
</organism>
<dbReference type="EMBL" id="JBFXLT010000078">
    <property type="protein sequence ID" value="KAL2810019.1"/>
    <property type="molecule type" value="Genomic_DNA"/>
</dbReference>
<evidence type="ECO:0008006" key="4">
    <source>
        <dbReference type="Google" id="ProtNLM"/>
    </source>
</evidence>
<name>A0ABR4H3K2_9EURO</name>
<feature type="region of interest" description="Disordered" evidence="1">
    <location>
        <begin position="201"/>
        <end position="254"/>
    </location>
</feature>
<protein>
    <recommendedName>
        <fullName evidence="4">Phosphoglycerate mutase family protein</fullName>
    </recommendedName>
</protein>
<dbReference type="SUPFAM" id="SSF53254">
    <property type="entry name" value="Phosphoglycerate mutase-like"/>
    <property type="match status" value="1"/>
</dbReference>